<gene>
    <name evidence="2" type="ORF">Z518_08680</name>
</gene>
<evidence type="ECO:0000313" key="2">
    <source>
        <dbReference type="EMBL" id="KIX02738.1"/>
    </source>
</evidence>
<evidence type="ECO:0000313" key="3">
    <source>
        <dbReference type="Proteomes" id="UP000053617"/>
    </source>
</evidence>
<proteinExistence type="predicted"/>
<keyword evidence="3" id="KW-1185">Reference proteome</keyword>
<dbReference type="HOGENOM" id="CLU_553209_0_0_1"/>
<sequence length="525" mass="58924">MVPTPVHIKHIRGPGRRISSYKDELVKVQSLYLDRRFKQCIGLCEQLQKSDIHPLHQAFLWFYHAICYESIGLMAHDFSSKKLQFLGSAKESFILALQSLPLPYVSAEGGRYEQPDHSPLSLVFATPCVQRMPAEVGDVASPSLRPAEIAQSISSGSIYSTENAISESCTAVDSDEPLAENLQATFTPRTHMAQKESSKCNYSTTTPCTPTTHKSRLIQSLSSTHVLAEELVPSPLFSRKPKRARTTQLTAQTLSDGGTPFRVSGQSLGDRMPGGTEQLCLDTESSDSSPTLRQLPPLPFNHKPSFKIQGARLVQIPSPMRQTAVQTLIAKSEGFLPFPPSPLLQPLPWTSHADTETFSMSPGTPRFKLVRDAFSPSLHNEHLEGYLSSVGVTTYNTSLVDFRTQFRKHITYLDEEMCRVRKARGEHAAAKTLSKTRLASYWSFEHVASASKSKFTETQQHGRGCGLGDNEDPQVKTKKERIERLGRKGWRVRKEDHGFKGIEWYENLRSRVEVELDRYAMRRFE</sequence>
<dbReference type="RefSeq" id="XP_013269874.1">
    <property type="nucleotide sequence ID" value="XM_013414420.1"/>
</dbReference>
<name>A0A0D2GWY6_9EURO</name>
<dbReference type="Proteomes" id="UP000053617">
    <property type="component" value="Unassembled WGS sequence"/>
</dbReference>
<accession>A0A0D2GWY6</accession>
<dbReference type="AlphaFoldDB" id="A0A0D2GWY6"/>
<dbReference type="OrthoDB" id="3641178at2759"/>
<dbReference type="GeneID" id="25296751"/>
<reference evidence="2 3" key="1">
    <citation type="submission" date="2015-01" db="EMBL/GenBank/DDBJ databases">
        <title>The Genome Sequence of Rhinocladiella mackenzie CBS 650.93.</title>
        <authorList>
            <consortium name="The Broad Institute Genomics Platform"/>
            <person name="Cuomo C."/>
            <person name="de Hoog S."/>
            <person name="Gorbushina A."/>
            <person name="Stielow B."/>
            <person name="Teixiera M."/>
            <person name="Abouelleil A."/>
            <person name="Chapman S.B."/>
            <person name="Priest M."/>
            <person name="Young S.K."/>
            <person name="Wortman J."/>
            <person name="Nusbaum C."/>
            <person name="Birren B."/>
        </authorList>
    </citation>
    <scope>NUCLEOTIDE SEQUENCE [LARGE SCALE GENOMIC DNA]</scope>
    <source>
        <strain evidence="2 3">CBS 650.93</strain>
    </source>
</reference>
<feature type="region of interest" description="Disordered" evidence="1">
    <location>
        <begin position="458"/>
        <end position="480"/>
    </location>
</feature>
<protein>
    <submittedName>
        <fullName evidence="2">Uncharacterized protein</fullName>
    </submittedName>
</protein>
<dbReference type="VEuPathDB" id="FungiDB:Z518_08680"/>
<dbReference type="EMBL" id="KN847480">
    <property type="protein sequence ID" value="KIX02738.1"/>
    <property type="molecule type" value="Genomic_DNA"/>
</dbReference>
<organism evidence="2 3">
    <name type="scientific">Rhinocladiella mackenziei CBS 650.93</name>
    <dbReference type="NCBI Taxonomy" id="1442369"/>
    <lineage>
        <taxon>Eukaryota</taxon>
        <taxon>Fungi</taxon>
        <taxon>Dikarya</taxon>
        <taxon>Ascomycota</taxon>
        <taxon>Pezizomycotina</taxon>
        <taxon>Eurotiomycetes</taxon>
        <taxon>Chaetothyriomycetidae</taxon>
        <taxon>Chaetothyriales</taxon>
        <taxon>Herpotrichiellaceae</taxon>
        <taxon>Rhinocladiella</taxon>
    </lineage>
</organism>
<evidence type="ECO:0000256" key="1">
    <source>
        <dbReference type="SAM" id="MobiDB-lite"/>
    </source>
</evidence>